<dbReference type="PROSITE" id="PS00928">
    <property type="entry name" value="TREHALASE_2"/>
    <property type="match status" value="1"/>
</dbReference>
<sequence length="619" mass="72277">MKLFVNKTKLIDQLLKQEDTTGSFTITVDDNGKKSFKIQTDKGNDIIIKGTYHLSNLLQEAALLKSETGIIEIKHVKEEPVSRLSRIIKDFYWDKLTRNFDKGNLLKILEDEKMKGEFLRLYVPETDKYALEFHKKNATEFKNVKIETIPENISKELITALNKKPGILSLAYSREKGLSIPFVVPGGRFNEMYGWDSYFIGLGLIIDDKFELAQAMIDNLEYQIIHYGKILNANRSYYLSRSQPPFFTSFLKTFYETYKNRITINWLTQKINTSLIEYFNVWMTEGIRLTPNGLNRYFGEGTGAPSETEQGHFDAIYKIFAKKHRLSLTEFKKQYKTGKVIDQDLDMYFIHDRSMRESGHDTTTRLDNCSADLNTVDLNSLLFKYENDIAYFIKTYFNDAFSYNGKIYSSKDWFEKANNRKALMIHFMWNDKNKCFYDYNYKNKRQQPFNSATNLYPLWCQLCSTQQAKDLVKGQLATFTYKGGIASTGLIKNLSKNMPNRQWDYPYGWAPHQMLIWEGLNNYGFINESQELIYRWLWLIVKTAVEYNGLIPEKFNVNTCTHKVNVEYGNVGTNFKYIPDGGFGWTNASYKMGIKHLNSKYIKHLNELVDPDIVFKKSL</sequence>
<dbReference type="InterPro" id="IPR011120">
    <property type="entry name" value="Trehalase_Ca-bd"/>
</dbReference>
<dbReference type="PRINTS" id="PR00744">
    <property type="entry name" value="GLHYDRLASE37"/>
</dbReference>
<dbReference type="PANTHER" id="PTHR23403">
    <property type="entry name" value="TREHALASE"/>
    <property type="match status" value="1"/>
</dbReference>
<evidence type="ECO:0000256" key="3">
    <source>
        <dbReference type="ARBA" id="ARBA00023295"/>
    </source>
</evidence>
<comment type="caution">
    <text evidence="5">The sequence shown here is derived from an EMBL/GenBank/DDBJ whole genome shotgun (WGS) entry which is preliminary data.</text>
</comment>
<dbReference type="AlphaFoldDB" id="A0A8J6PZM1"/>
<dbReference type="GO" id="GO:0004555">
    <property type="term" value="F:alpha,alpha-trehalase activity"/>
    <property type="evidence" value="ECO:0007669"/>
    <property type="project" value="UniProtKB-EC"/>
</dbReference>
<proteinExistence type="predicted"/>
<evidence type="ECO:0000313" key="5">
    <source>
        <dbReference type="EMBL" id="MBD0825428.1"/>
    </source>
</evidence>
<dbReference type="PANTHER" id="PTHR23403:SF6">
    <property type="entry name" value="CYTOSOLIC NEUTRAL TREHALASE-RELATED"/>
    <property type="match status" value="1"/>
</dbReference>
<name>A0A8J6PZM1_9FLAO</name>
<feature type="domain" description="Neutral trehalase Ca2+ binding" evidence="4">
    <location>
        <begin position="11"/>
        <end position="40"/>
    </location>
</feature>
<keyword evidence="2" id="KW-0378">Hydrolase</keyword>
<dbReference type="Proteomes" id="UP000621516">
    <property type="component" value="Unassembled WGS sequence"/>
</dbReference>
<keyword evidence="6" id="KW-1185">Reference proteome</keyword>
<dbReference type="GO" id="GO:0005993">
    <property type="term" value="P:trehalose catabolic process"/>
    <property type="evidence" value="ECO:0007669"/>
    <property type="project" value="InterPro"/>
</dbReference>
<dbReference type="GO" id="GO:0005509">
    <property type="term" value="F:calcium ion binding"/>
    <property type="evidence" value="ECO:0007669"/>
    <property type="project" value="InterPro"/>
</dbReference>
<evidence type="ECO:0000256" key="2">
    <source>
        <dbReference type="ARBA" id="ARBA00022801"/>
    </source>
</evidence>
<reference evidence="5 6" key="1">
    <citation type="journal article" date="2018" name="J. Microbiol.">
        <title>Aestuariibaculum marinum sp. nov., a marine bacterium isolated from seawater in South Korea.</title>
        <authorList>
            <person name="Choi J."/>
            <person name="Lee D."/>
            <person name="Jang J.H."/>
            <person name="Cha S."/>
            <person name="Seo T."/>
        </authorList>
    </citation>
    <scope>NUCLEOTIDE SEQUENCE [LARGE SCALE GENOMIC DNA]</scope>
    <source>
        <strain evidence="5 6">IP7</strain>
    </source>
</reference>
<dbReference type="InterPro" id="IPR012341">
    <property type="entry name" value="6hp_glycosidase-like_sf"/>
</dbReference>
<dbReference type="InterPro" id="IPR008928">
    <property type="entry name" value="6-hairpin_glycosidase_sf"/>
</dbReference>
<dbReference type="Gene3D" id="1.50.10.10">
    <property type="match status" value="1"/>
</dbReference>
<accession>A0A8J6PZM1</accession>
<evidence type="ECO:0000313" key="6">
    <source>
        <dbReference type="Proteomes" id="UP000621516"/>
    </source>
</evidence>
<organism evidence="5 6">
    <name type="scientific">Aestuariibaculum marinum</name>
    <dbReference type="NCBI Taxonomy" id="2683592"/>
    <lineage>
        <taxon>Bacteria</taxon>
        <taxon>Pseudomonadati</taxon>
        <taxon>Bacteroidota</taxon>
        <taxon>Flavobacteriia</taxon>
        <taxon>Flavobacteriales</taxon>
        <taxon>Flavobacteriaceae</taxon>
    </lineage>
</organism>
<dbReference type="InterPro" id="IPR001661">
    <property type="entry name" value="Glyco_hydro_37"/>
</dbReference>
<dbReference type="SUPFAM" id="SSF48208">
    <property type="entry name" value="Six-hairpin glycosidases"/>
    <property type="match status" value="1"/>
</dbReference>
<comment type="catalytic activity">
    <reaction evidence="1">
        <text>alpha,alpha-trehalose + H2O = alpha-D-glucose + beta-D-glucose</text>
        <dbReference type="Rhea" id="RHEA:32675"/>
        <dbReference type="ChEBI" id="CHEBI:15377"/>
        <dbReference type="ChEBI" id="CHEBI:15903"/>
        <dbReference type="ChEBI" id="CHEBI:16551"/>
        <dbReference type="ChEBI" id="CHEBI:17925"/>
        <dbReference type="EC" id="3.2.1.28"/>
    </reaction>
</comment>
<dbReference type="RefSeq" id="WP_188224720.1">
    <property type="nucleotide sequence ID" value="NZ_JACVXD010000016.1"/>
</dbReference>
<dbReference type="PROSITE" id="PS00927">
    <property type="entry name" value="TREHALASE_1"/>
    <property type="match status" value="1"/>
</dbReference>
<dbReference type="Pfam" id="PF07492">
    <property type="entry name" value="Trehalase_Ca-bi"/>
    <property type="match status" value="1"/>
</dbReference>
<gene>
    <name evidence="5" type="ORF">ICJ85_15540</name>
</gene>
<dbReference type="GO" id="GO:0005737">
    <property type="term" value="C:cytoplasm"/>
    <property type="evidence" value="ECO:0007669"/>
    <property type="project" value="InterPro"/>
</dbReference>
<keyword evidence="3" id="KW-0326">Glycosidase</keyword>
<dbReference type="EMBL" id="JACVXD010000016">
    <property type="protein sequence ID" value="MBD0825428.1"/>
    <property type="molecule type" value="Genomic_DNA"/>
</dbReference>
<dbReference type="Pfam" id="PF01204">
    <property type="entry name" value="Trehalase"/>
    <property type="match status" value="1"/>
</dbReference>
<protein>
    <submittedName>
        <fullName evidence="5">Trehalase</fullName>
    </submittedName>
</protein>
<evidence type="ECO:0000259" key="4">
    <source>
        <dbReference type="Pfam" id="PF07492"/>
    </source>
</evidence>
<dbReference type="InterPro" id="IPR018232">
    <property type="entry name" value="Glyco_hydro_37_CS"/>
</dbReference>
<evidence type="ECO:0000256" key="1">
    <source>
        <dbReference type="ARBA" id="ARBA00001576"/>
    </source>
</evidence>